<feature type="transmembrane region" description="Helical" evidence="2">
    <location>
        <begin position="94"/>
        <end position="113"/>
    </location>
</feature>
<evidence type="ECO:0000313" key="4">
    <source>
        <dbReference type="EMBL" id="RDG39637.1"/>
    </source>
</evidence>
<keyword evidence="2" id="KW-0472">Membrane</keyword>
<organism evidence="4 5">
    <name type="scientific">Streptomyces corynorhini</name>
    <dbReference type="NCBI Taxonomy" id="2282652"/>
    <lineage>
        <taxon>Bacteria</taxon>
        <taxon>Bacillati</taxon>
        <taxon>Actinomycetota</taxon>
        <taxon>Actinomycetes</taxon>
        <taxon>Kitasatosporales</taxon>
        <taxon>Streptomycetaceae</taxon>
        <taxon>Streptomyces</taxon>
    </lineage>
</organism>
<feature type="domain" description="SPW repeat-containing integral membrane" evidence="3">
    <location>
        <begin position="43"/>
        <end position="136"/>
    </location>
</feature>
<sequence length="154" mass="16240">MADVSHQRETGQDLSGHPDVPEMRERYARMLGGRGITAMAGPVFLVGLFCALSPWIIHFTSSQPALATHNLIMGVALAVLALGFSFAPGRMTGLSPAMCAMGIWLIVAPWIVGSGPDKGVIWANAVIGGLTFLLGLACAGMAMRHSRRGVRRAA</sequence>
<evidence type="ECO:0000259" key="3">
    <source>
        <dbReference type="Pfam" id="PF03779"/>
    </source>
</evidence>
<accession>A0A370BCZ3</accession>
<keyword evidence="2" id="KW-1133">Transmembrane helix</keyword>
<gene>
    <name evidence="4" type="ORF">DVH02_02905</name>
</gene>
<keyword evidence="2" id="KW-0812">Transmembrane</keyword>
<evidence type="ECO:0000313" key="5">
    <source>
        <dbReference type="Proteomes" id="UP000253741"/>
    </source>
</evidence>
<reference evidence="4 5" key="1">
    <citation type="submission" date="2018-07" db="EMBL/GenBank/DDBJ databases">
        <title>Streptomyces species from bats.</title>
        <authorList>
            <person name="Dunlap C."/>
        </authorList>
    </citation>
    <scope>NUCLEOTIDE SEQUENCE [LARGE SCALE GENOMIC DNA]</scope>
    <source>
        <strain evidence="4 5">AC230</strain>
    </source>
</reference>
<dbReference type="Proteomes" id="UP000253741">
    <property type="component" value="Unassembled WGS sequence"/>
</dbReference>
<dbReference type="RefSeq" id="WP_114622071.1">
    <property type="nucleotide sequence ID" value="NZ_QQNA01000015.1"/>
</dbReference>
<feature type="compositionally biased region" description="Basic and acidic residues" evidence="1">
    <location>
        <begin position="1"/>
        <end position="11"/>
    </location>
</feature>
<proteinExistence type="predicted"/>
<feature type="transmembrane region" description="Helical" evidence="2">
    <location>
        <begin position="36"/>
        <end position="57"/>
    </location>
</feature>
<name>A0A370BCZ3_9ACTN</name>
<dbReference type="EMBL" id="QQNA01000015">
    <property type="protein sequence ID" value="RDG39637.1"/>
    <property type="molecule type" value="Genomic_DNA"/>
</dbReference>
<feature type="transmembrane region" description="Helical" evidence="2">
    <location>
        <begin position="119"/>
        <end position="142"/>
    </location>
</feature>
<dbReference type="AlphaFoldDB" id="A0A370BCZ3"/>
<evidence type="ECO:0000256" key="1">
    <source>
        <dbReference type="SAM" id="MobiDB-lite"/>
    </source>
</evidence>
<feature type="transmembrane region" description="Helical" evidence="2">
    <location>
        <begin position="69"/>
        <end position="87"/>
    </location>
</feature>
<dbReference type="OrthoDB" id="3638638at2"/>
<evidence type="ECO:0000256" key="2">
    <source>
        <dbReference type="SAM" id="Phobius"/>
    </source>
</evidence>
<keyword evidence="5" id="KW-1185">Reference proteome</keyword>
<comment type="caution">
    <text evidence="4">The sequence shown here is derived from an EMBL/GenBank/DDBJ whole genome shotgun (WGS) entry which is preliminary data.</text>
</comment>
<dbReference type="InterPro" id="IPR005530">
    <property type="entry name" value="SPW"/>
</dbReference>
<feature type="region of interest" description="Disordered" evidence="1">
    <location>
        <begin position="1"/>
        <end position="20"/>
    </location>
</feature>
<dbReference type="Pfam" id="PF03779">
    <property type="entry name" value="SPW"/>
    <property type="match status" value="1"/>
</dbReference>
<protein>
    <recommendedName>
        <fullName evidence="3">SPW repeat-containing integral membrane domain-containing protein</fullName>
    </recommendedName>
</protein>